<dbReference type="Proteomes" id="UP001178507">
    <property type="component" value="Unassembled WGS sequence"/>
</dbReference>
<dbReference type="EMBL" id="CAUJNA010000418">
    <property type="protein sequence ID" value="CAJ1376766.1"/>
    <property type="molecule type" value="Genomic_DNA"/>
</dbReference>
<evidence type="ECO:0000313" key="3">
    <source>
        <dbReference type="Proteomes" id="UP001178507"/>
    </source>
</evidence>
<evidence type="ECO:0000313" key="2">
    <source>
        <dbReference type="EMBL" id="CAJ1376766.1"/>
    </source>
</evidence>
<proteinExistence type="predicted"/>
<keyword evidence="3" id="KW-1185">Reference proteome</keyword>
<feature type="chain" id="PRO_5041267256" evidence="1">
    <location>
        <begin position="17"/>
        <end position="285"/>
    </location>
</feature>
<gene>
    <name evidence="2" type="ORF">EVOR1521_LOCUS5744</name>
</gene>
<protein>
    <submittedName>
        <fullName evidence="2">Uncharacterized protein</fullName>
    </submittedName>
</protein>
<sequence>MLAWALLLACSPGVVSILPPWVEDKRTLFSENAARQLLLMGGLHDLHGPMLAMDEVKTGDLVEVAQLGDSGLFDVTWTAGKVLAKQSDAVELSVIDTNQSVEYKGVLLRRYPWRFAQLSANDTIEVCTTRGWESANVISVNEGEDSLTVEFADGQSYQEVRPRTRPPQAAKPSERYKAQVGQKVKVQTSKGWEIATVLKKDESSDTVDVEMYPDGETFAHVRPKVLVPKSPDAKALELWRQNRRLRAEEAELRALRSVAELMEEAEVSADMARDMIQHYAKELRH</sequence>
<reference evidence="2" key="1">
    <citation type="submission" date="2023-08" db="EMBL/GenBank/DDBJ databases">
        <authorList>
            <person name="Chen Y."/>
            <person name="Shah S."/>
            <person name="Dougan E. K."/>
            <person name="Thang M."/>
            <person name="Chan C."/>
        </authorList>
    </citation>
    <scope>NUCLEOTIDE SEQUENCE</scope>
</reference>
<evidence type="ECO:0000256" key="1">
    <source>
        <dbReference type="SAM" id="SignalP"/>
    </source>
</evidence>
<feature type="signal peptide" evidence="1">
    <location>
        <begin position="1"/>
        <end position="16"/>
    </location>
</feature>
<accession>A0AA36HWQ8</accession>
<organism evidence="2 3">
    <name type="scientific">Effrenium voratum</name>
    <dbReference type="NCBI Taxonomy" id="2562239"/>
    <lineage>
        <taxon>Eukaryota</taxon>
        <taxon>Sar</taxon>
        <taxon>Alveolata</taxon>
        <taxon>Dinophyceae</taxon>
        <taxon>Suessiales</taxon>
        <taxon>Symbiodiniaceae</taxon>
        <taxon>Effrenium</taxon>
    </lineage>
</organism>
<dbReference type="AlphaFoldDB" id="A0AA36HWQ8"/>
<keyword evidence="1" id="KW-0732">Signal</keyword>
<comment type="caution">
    <text evidence="2">The sequence shown here is derived from an EMBL/GenBank/DDBJ whole genome shotgun (WGS) entry which is preliminary data.</text>
</comment>
<name>A0AA36HWQ8_9DINO</name>